<gene>
    <name evidence="1" type="ORF">SAMN05192543_11175</name>
</gene>
<proteinExistence type="predicted"/>
<dbReference type="EMBL" id="FOQU01000011">
    <property type="protein sequence ID" value="SFJ79963.1"/>
    <property type="molecule type" value="Genomic_DNA"/>
</dbReference>
<sequence>MSKSPIQGQEYRSAFKIYSEDGKRAVDVLEFRNGETYLDEQEWVDGTTFRNRHSGSLVGPFASPADAENFIVATPWFRGSDA</sequence>
<dbReference type="RefSeq" id="WP_091018866.1">
    <property type="nucleotide sequence ID" value="NZ_CP041745.1"/>
</dbReference>
<reference evidence="1 2" key="1">
    <citation type="submission" date="2016-10" db="EMBL/GenBank/DDBJ databases">
        <authorList>
            <person name="de Groot N.N."/>
        </authorList>
    </citation>
    <scope>NUCLEOTIDE SEQUENCE [LARGE SCALE GENOMIC DNA]</scope>
    <source>
        <strain evidence="1 2">LMG 23650</strain>
    </source>
</reference>
<organism evidence="1 2">
    <name type="scientific">Paraburkholderia megapolitana</name>
    <dbReference type="NCBI Taxonomy" id="420953"/>
    <lineage>
        <taxon>Bacteria</taxon>
        <taxon>Pseudomonadati</taxon>
        <taxon>Pseudomonadota</taxon>
        <taxon>Betaproteobacteria</taxon>
        <taxon>Burkholderiales</taxon>
        <taxon>Burkholderiaceae</taxon>
        <taxon>Paraburkholderia</taxon>
    </lineage>
</organism>
<evidence type="ECO:0000313" key="2">
    <source>
        <dbReference type="Proteomes" id="UP000199548"/>
    </source>
</evidence>
<keyword evidence="2" id="KW-1185">Reference proteome</keyword>
<accession>A0A1I3UB67</accession>
<dbReference type="OrthoDB" id="7211035at2"/>
<dbReference type="Proteomes" id="UP000199548">
    <property type="component" value="Unassembled WGS sequence"/>
</dbReference>
<name>A0A1I3UB67_9BURK</name>
<evidence type="ECO:0000313" key="1">
    <source>
        <dbReference type="EMBL" id="SFJ79963.1"/>
    </source>
</evidence>
<dbReference type="AlphaFoldDB" id="A0A1I3UB67"/>
<protein>
    <submittedName>
        <fullName evidence="1">Uncharacterized protein</fullName>
    </submittedName>
</protein>